<dbReference type="Proteomes" id="UP000018466">
    <property type="component" value="Unassembled WGS sequence"/>
</dbReference>
<accession>A0AA37DH03</accession>
<feature type="transmembrane region" description="Helical" evidence="2">
    <location>
        <begin position="7"/>
        <end position="25"/>
    </location>
</feature>
<dbReference type="GeneID" id="86939927"/>
<evidence type="ECO:0000313" key="4">
    <source>
        <dbReference type="Proteomes" id="UP000018466"/>
    </source>
</evidence>
<reference evidence="3 4" key="1">
    <citation type="submission" date="2011-10" db="EMBL/GenBank/DDBJ databases">
        <title>The Genome Sequence of Lachnospiraceae bacterium ACC2.</title>
        <authorList>
            <consortium name="The Broad Institute Genome Sequencing Platform"/>
            <person name="Earl A."/>
            <person name="Ward D."/>
            <person name="Feldgarden M."/>
            <person name="Gevers D."/>
            <person name="Sizova M."/>
            <person name="Hazen A."/>
            <person name="Epstein S."/>
            <person name="Young S.K."/>
            <person name="Zeng Q."/>
            <person name="Gargeya S."/>
            <person name="Fitzgerald M."/>
            <person name="Haas B."/>
            <person name="Abouelleil A."/>
            <person name="Alvarado L."/>
            <person name="Arachchi H.M."/>
            <person name="Berlin A."/>
            <person name="Brown A."/>
            <person name="Chapman S.B."/>
            <person name="Chen Z."/>
            <person name="Dunbar C."/>
            <person name="Freedman E."/>
            <person name="Gearin G."/>
            <person name="Goldberg J."/>
            <person name="Griggs A."/>
            <person name="Gujja S."/>
            <person name="Heiman D."/>
            <person name="Howarth C."/>
            <person name="Larson L."/>
            <person name="Lui A."/>
            <person name="MacDonald P.J.P."/>
            <person name="Montmayeur A."/>
            <person name="Murphy C."/>
            <person name="Neiman D."/>
            <person name="Pearson M."/>
            <person name="Priest M."/>
            <person name="Roberts A."/>
            <person name="Saif S."/>
            <person name="Shea T."/>
            <person name="Shenoy N."/>
            <person name="Sisk P."/>
            <person name="Stolte C."/>
            <person name="Sykes S."/>
            <person name="Wortman J."/>
            <person name="Nusbaum C."/>
            <person name="Birren B."/>
        </authorList>
    </citation>
    <scope>NUCLEOTIDE SEQUENCE [LARGE SCALE GENOMIC DNA]</scope>
    <source>
        <strain evidence="3 4">ACC2</strain>
    </source>
</reference>
<dbReference type="RefSeq" id="WP_009531963.1">
    <property type="nucleotide sequence ID" value="NZ_JH590861.1"/>
</dbReference>
<comment type="caution">
    <text evidence="3">The sequence shown here is derived from an EMBL/GenBank/DDBJ whole genome shotgun (WGS) entry which is preliminary data.</text>
</comment>
<keyword evidence="2" id="KW-1133">Transmembrane helix</keyword>
<feature type="transmembrane region" description="Helical" evidence="2">
    <location>
        <begin position="45"/>
        <end position="63"/>
    </location>
</feature>
<evidence type="ECO:0000256" key="2">
    <source>
        <dbReference type="SAM" id="Phobius"/>
    </source>
</evidence>
<dbReference type="AlphaFoldDB" id="A0AA37DH03"/>
<sequence length="352" mass="39444">MNVRRRIFGYLLTEWGVFCLCLFIAERVTGQVVLIRSVRLKLDDFLFILLCLLCAGAVSFLIRTWCKTVRKSVKALLVCGWIGVISGLLLGSLIWLGRHAVTTWHEFDSPDQQYSLVAGESTFLLLGNIRLYERTSPIFIRELDATLFPDDGFAAIARGAYEISWVGDVVTLSVDQNYDDLWESVKLDMADDGKVLASYSYYPDGRPDWLYEQEKTSGNEETESGTADAEQADEYPDEGELRIINGLLAVARTVGDADVDEANVTYTAKGTPEFVISSDSEAYTYILYDRESMNGKCALYVLYQSATDKEGDSDPQIMEMYAYEYASGKVIMAGRHAWSDVGTDEYREATGE</sequence>
<feature type="region of interest" description="Disordered" evidence="1">
    <location>
        <begin position="210"/>
        <end position="236"/>
    </location>
</feature>
<dbReference type="EMBL" id="AGEL01000003">
    <property type="protein sequence ID" value="EHO17944.1"/>
    <property type="molecule type" value="Genomic_DNA"/>
</dbReference>
<organism evidence="3 4">
    <name type="scientific">Stomatobaculum longum</name>
    <dbReference type="NCBI Taxonomy" id="796942"/>
    <lineage>
        <taxon>Bacteria</taxon>
        <taxon>Bacillati</taxon>
        <taxon>Bacillota</taxon>
        <taxon>Clostridia</taxon>
        <taxon>Lachnospirales</taxon>
        <taxon>Lachnospiraceae</taxon>
        <taxon>Stomatobaculum</taxon>
    </lineage>
</organism>
<keyword evidence="2" id="KW-0812">Transmembrane</keyword>
<proteinExistence type="predicted"/>
<feature type="transmembrane region" description="Helical" evidence="2">
    <location>
        <begin position="75"/>
        <end position="96"/>
    </location>
</feature>
<keyword evidence="2" id="KW-0472">Membrane</keyword>
<protein>
    <submittedName>
        <fullName evidence="3">Uncharacterized protein</fullName>
    </submittedName>
</protein>
<evidence type="ECO:0000313" key="3">
    <source>
        <dbReference type="EMBL" id="EHO17944.1"/>
    </source>
</evidence>
<gene>
    <name evidence="3" type="ORF">HMPREF9623_00128</name>
</gene>
<name>A0AA37DH03_9FIRM</name>
<keyword evidence="4" id="KW-1185">Reference proteome</keyword>
<evidence type="ECO:0000256" key="1">
    <source>
        <dbReference type="SAM" id="MobiDB-lite"/>
    </source>
</evidence>